<dbReference type="Proteomes" id="UP000011715">
    <property type="component" value="Unassembled WGS sequence"/>
</dbReference>
<accession>A0A0C4EET7</accession>
<reference evidence="2" key="5">
    <citation type="submission" date="2015-06" db="UniProtKB">
        <authorList>
            <consortium name="EnsemblFungi"/>
        </authorList>
    </citation>
    <scope>IDENTIFICATION</scope>
    <source>
        <strain evidence="2">ATCC 64411</strain>
    </source>
</reference>
<reference evidence="1" key="3">
    <citation type="submission" date="2011-03" db="EMBL/GenBank/DDBJ databases">
        <title>Annotation of Magnaporthe poae ATCC 64411.</title>
        <authorList>
            <person name="Ma L.-J."/>
            <person name="Dead R."/>
            <person name="Young S.K."/>
            <person name="Zeng Q."/>
            <person name="Gargeya S."/>
            <person name="Fitzgerald M."/>
            <person name="Haas B."/>
            <person name="Abouelleil A."/>
            <person name="Alvarado L."/>
            <person name="Arachchi H.M."/>
            <person name="Berlin A."/>
            <person name="Brown A."/>
            <person name="Chapman S.B."/>
            <person name="Chen Z."/>
            <person name="Dunbar C."/>
            <person name="Freedman E."/>
            <person name="Gearin G."/>
            <person name="Gellesch M."/>
            <person name="Goldberg J."/>
            <person name="Griggs A."/>
            <person name="Gujja S."/>
            <person name="Heiman D."/>
            <person name="Howarth C."/>
            <person name="Larson L."/>
            <person name="Lui A."/>
            <person name="MacDonald P.J.P."/>
            <person name="Mehta T."/>
            <person name="Montmayeur A."/>
            <person name="Murphy C."/>
            <person name="Neiman D."/>
            <person name="Pearson M."/>
            <person name="Priest M."/>
            <person name="Roberts A."/>
            <person name="Saif S."/>
            <person name="Shea T."/>
            <person name="Shenoy N."/>
            <person name="Sisk P."/>
            <person name="Stolte C."/>
            <person name="Sykes S."/>
            <person name="Yandava C."/>
            <person name="Wortman J."/>
            <person name="Nusbaum C."/>
            <person name="Birren B."/>
        </authorList>
    </citation>
    <scope>NUCLEOTIDE SEQUENCE</scope>
    <source>
        <strain evidence="1">ATCC 64411</strain>
    </source>
</reference>
<sequence>MAGSKQNMTAEPKLVLAAGGQDRKTNVLHPASCEAPAQKWLALACSGLRAHCIEALISTAQGSSTGLASSLARPDVPQGRSFMREAGLFRLPPAKDGPSARCNVAVSCVAKLFRHHGSVRNKCNLKCNIELLAAGANEQPTTGAFPDGTGGRFASWAPEWTLEPISSAEARIWAFCWITILGRRRPAFGQDAGWRRATLVPGVPLQQPQAGDLLWATHHQMSQPPHYRTRH</sequence>
<evidence type="ECO:0000313" key="3">
    <source>
        <dbReference type="Proteomes" id="UP000011715"/>
    </source>
</evidence>
<gene>
    <name evidence="1" type="ORF">MAPG_11268</name>
</gene>
<dbReference type="AlphaFoldDB" id="A0A0C4EET7"/>
<proteinExistence type="predicted"/>
<dbReference type="EMBL" id="ADBL01002776">
    <property type="status" value="NOT_ANNOTATED_CDS"/>
    <property type="molecule type" value="Genomic_DNA"/>
</dbReference>
<evidence type="ECO:0000313" key="2">
    <source>
        <dbReference type="EnsemblFungi" id="MAPG_11268T0"/>
    </source>
</evidence>
<dbReference type="VEuPathDB" id="FungiDB:MAPG_11268"/>
<protein>
    <submittedName>
        <fullName evidence="1 2">Uncharacterized protein</fullName>
    </submittedName>
</protein>
<dbReference type="EnsemblFungi" id="MAPG_11268T0">
    <property type="protein sequence ID" value="MAPG_11268T0"/>
    <property type="gene ID" value="MAPG_11268"/>
</dbReference>
<organism evidence="2 3">
    <name type="scientific">Magnaporthiopsis poae (strain ATCC 64411 / 73-15)</name>
    <name type="common">Kentucky bluegrass fungus</name>
    <name type="synonym">Magnaporthe poae</name>
    <dbReference type="NCBI Taxonomy" id="644358"/>
    <lineage>
        <taxon>Eukaryota</taxon>
        <taxon>Fungi</taxon>
        <taxon>Dikarya</taxon>
        <taxon>Ascomycota</taxon>
        <taxon>Pezizomycotina</taxon>
        <taxon>Sordariomycetes</taxon>
        <taxon>Sordariomycetidae</taxon>
        <taxon>Magnaporthales</taxon>
        <taxon>Magnaporthaceae</taxon>
        <taxon>Magnaporthiopsis</taxon>
    </lineage>
</organism>
<reference evidence="1" key="1">
    <citation type="submission" date="2010-05" db="EMBL/GenBank/DDBJ databases">
        <title>The Genome Sequence of Magnaporthe poae strain ATCC 64411.</title>
        <authorList>
            <consortium name="The Broad Institute Genome Sequencing Platform"/>
            <consortium name="Broad Institute Genome Sequencing Center for Infectious Disease"/>
            <person name="Ma L.-J."/>
            <person name="Dead R."/>
            <person name="Young S."/>
            <person name="Zeng Q."/>
            <person name="Koehrsen M."/>
            <person name="Alvarado L."/>
            <person name="Berlin A."/>
            <person name="Chapman S.B."/>
            <person name="Chen Z."/>
            <person name="Freedman E."/>
            <person name="Gellesch M."/>
            <person name="Goldberg J."/>
            <person name="Griggs A."/>
            <person name="Gujja S."/>
            <person name="Heilman E.R."/>
            <person name="Heiman D."/>
            <person name="Hepburn T."/>
            <person name="Howarth C."/>
            <person name="Jen D."/>
            <person name="Larson L."/>
            <person name="Mehta T."/>
            <person name="Neiman D."/>
            <person name="Pearson M."/>
            <person name="Roberts A."/>
            <person name="Saif S."/>
            <person name="Shea T."/>
            <person name="Shenoy N."/>
            <person name="Sisk P."/>
            <person name="Stolte C."/>
            <person name="Sykes S."/>
            <person name="Walk T."/>
            <person name="White J."/>
            <person name="Yandava C."/>
            <person name="Haas B."/>
            <person name="Nusbaum C."/>
            <person name="Birren B."/>
        </authorList>
    </citation>
    <scope>NUCLEOTIDE SEQUENCE</scope>
    <source>
        <strain evidence="1">ATCC 64411</strain>
    </source>
</reference>
<evidence type="ECO:0000313" key="1">
    <source>
        <dbReference type="EMBL" id="KLU92322.1"/>
    </source>
</evidence>
<reference evidence="3" key="2">
    <citation type="submission" date="2010-05" db="EMBL/GenBank/DDBJ databases">
        <title>The genome sequence of Magnaporthe poae strain ATCC 64411.</title>
        <authorList>
            <person name="Ma L.-J."/>
            <person name="Dead R."/>
            <person name="Young S."/>
            <person name="Zeng Q."/>
            <person name="Koehrsen M."/>
            <person name="Alvarado L."/>
            <person name="Berlin A."/>
            <person name="Chapman S.B."/>
            <person name="Chen Z."/>
            <person name="Freedman E."/>
            <person name="Gellesch M."/>
            <person name="Goldberg J."/>
            <person name="Griggs A."/>
            <person name="Gujja S."/>
            <person name="Heilman E.R."/>
            <person name="Heiman D."/>
            <person name="Hepburn T."/>
            <person name="Howarth C."/>
            <person name="Jen D."/>
            <person name="Larson L."/>
            <person name="Mehta T."/>
            <person name="Neiman D."/>
            <person name="Pearson M."/>
            <person name="Roberts A."/>
            <person name="Saif S."/>
            <person name="Shea T."/>
            <person name="Shenoy N."/>
            <person name="Sisk P."/>
            <person name="Stolte C."/>
            <person name="Sykes S."/>
            <person name="Walk T."/>
            <person name="White J."/>
            <person name="Yandava C."/>
            <person name="Haas B."/>
            <person name="Nusbaum C."/>
            <person name="Birren B."/>
        </authorList>
    </citation>
    <scope>NUCLEOTIDE SEQUENCE [LARGE SCALE GENOMIC DNA]</scope>
    <source>
        <strain evidence="3">ATCC 64411 / 73-15</strain>
    </source>
</reference>
<dbReference type="EMBL" id="GL876980">
    <property type="protein sequence ID" value="KLU92322.1"/>
    <property type="molecule type" value="Genomic_DNA"/>
</dbReference>
<reference evidence="2" key="4">
    <citation type="journal article" date="2015" name="G3 (Bethesda)">
        <title>Genome sequences of three phytopathogenic species of the Magnaporthaceae family of fungi.</title>
        <authorList>
            <person name="Okagaki L.H."/>
            <person name="Nunes C.C."/>
            <person name="Sailsbery J."/>
            <person name="Clay B."/>
            <person name="Brown D."/>
            <person name="John T."/>
            <person name="Oh Y."/>
            <person name="Young N."/>
            <person name="Fitzgerald M."/>
            <person name="Haas B.J."/>
            <person name="Zeng Q."/>
            <person name="Young S."/>
            <person name="Adiconis X."/>
            <person name="Fan L."/>
            <person name="Levin J.Z."/>
            <person name="Mitchell T.K."/>
            <person name="Okubara P.A."/>
            <person name="Farman M.L."/>
            <person name="Kohn L.M."/>
            <person name="Birren B."/>
            <person name="Ma L.-J."/>
            <person name="Dean R.A."/>
        </authorList>
    </citation>
    <scope>NUCLEOTIDE SEQUENCE</scope>
    <source>
        <strain evidence="2">ATCC 64411 / 73-15</strain>
    </source>
</reference>
<keyword evidence="3" id="KW-1185">Reference proteome</keyword>
<name>A0A0C4EET7_MAGP6</name>